<dbReference type="WBParaSite" id="PSAMB.scaffold5100size12654.g25909.t1">
    <property type="protein sequence ID" value="PSAMB.scaffold5100size12654.g25909.t1"/>
    <property type="gene ID" value="PSAMB.scaffold5100size12654.g25909"/>
</dbReference>
<feature type="region of interest" description="Disordered" evidence="1">
    <location>
        <begin position="1"/>
        <end position="49"/>
    </location>
</feature>
<evidence type="ECO:0000313" key="3">
    <source>
        <dbReference type="WBParaSite" id="PSAMB.scaffold5100size12654.g25909.t1"/>
    </source>
</evidence>
<sequence length="127" mass="13963">MTTGPPARGHRIRRRGRTSRHPTPRYAADQPGSNHRYDQAPTNGSTCQLTTQWTRNARNGQRNEQRNGQPRPPLVVVILQSWSSSGSARNPASTCTRVVDVAGALCSPPLQTIDRLLVLVSLLRLSS</sequence>
<feature type="compositionally biased region" description="Polar residues" evidence="1">
    <location>
        <begin position="40"/>
        <end position="49"/>
    </location>
</feature>
<reference evidence="3" key="1">
    <citation type="submission" date="2022-11" db="UniProtKB">
        <authorList>
            <consortium name="WormBaseParasite"/>
        </authorList>
    </citation>
    <scope>IDENTIFICATION</scope>
</reference>
<protein>
    <submittedName>
        <fullName evidence="3">Uncharacterized protein</fullName>
    </submittedName>
</protein>
<name>A0A914WWI4_9BILA</name>
<evidence type="ECO:0000256" key="1">
    <source>
        <dbReference type="SAM" id="MobiDB-lite"/>
    </source>
</evidence>
<proteinExistence type="predicted"/>
<evidence type="ECO:0000313" key="2">
    <source>
        <dbReference type="Proteomes" id="UP000887566"/>
    </source>
</evidence>
<accession>A0A914WWI4</accession>
<feature type="compositionally biased region" description="Basic residues" evidence="1">
    <location>
        <begin position="8"/>
        <end position="23"/>
    </location>
</feature>
<keyword evidence="2" id="KW-1185">Reference proteome</keyword>
<dbReference type="AlphaFoldDB" id="A0A914WWI4"/>
<dbReference type="Proteomes" id="UP000887566">
    <property type="component" value="Unplaced"/>
</dbReference>
<organism evidence="2 3">
    <name type="scientific">Plectus sambesii</name>
    <dbReference type="NCBI Taxonomy" id="2011161"/>
    <lineage>
        <taxon>Eukaryota</taxon>
        <taxon>Metazoa</taxon>
        <taxon>Ecdysozoa</taxon>
        <taxon>Nematoda</taxon>
        <taxon>Chromadorea</taxon>
        <taxon>Plectida</taxon>
        <taxon>Plectina</taxon>
        <taxon>Plectoidea</taxon>
        <taxon>Plectidae</taxon>
        <taxon>Plectus</taxon>
    </lineage>
</organism>